<dbReference type="PROSITE" id="PS01031">
    <property type="entry name" value="SHSP"/>
    <property type="match status" value="1"/>
</dbReference>
<dbReference type="Gene3D" id="2.60.40.790">
    <property type="match status" value="1"/>
</dbReference>
<sequence>MEPFKNLIEQAWEKLTEGWRELLTRGSGSLTHFSTEGAGKNDSAQEFPQWSLLAAETWETALSVVIRLEIPGIAEDELVVDIHENILRVRGEKRSSVGQEGRRYHLMERAYGHFERSISLPQDVDQNQAEVSYRDGVLTVIVPKTNTLPPRRLPVSK</sequence>
<dbReference type="RefSeq" id="WP_132582816.1">
    <property type="nucleotide sequence ID" value="NZ_SMAJ01000008.1"/>
</dbReference>
<dbReference type="InterPro" id="IPR031107">
    <property type="entry name" value="Small_HSP"/>
</dbReference>
<dbReference type="InterPro" id="IPR008978">
    <property type="entry name" value="HSP20-like_chaperone"/>
</dbReference>
<proteinExistence type="inferred from homology"/>
<evidence type="ECO:0000256" key="2">
    <source>
        <dbReference type="RuleBase" id="RU003616"/>
    </source>
</evidence>
<evidence type="ECO:0000313" key="5">
    <source>
        <dbReference type="Proteomes" id="UP000295525"/>
    </source>
</evidence>
<reference evidence="4 5" key="1">
    <citation type="submission" date="2019-03" db="EMBL/GenBank/DDBJ databases">
        <title>Genomic Encyclopedia of Type Strains, Phase IV (KMG-IV): sequencing the most valuable type-strain genomes for metagenomic binning, comparative biology and taxonomic classification.</title>
        <authorList>
            <person name="Goeker M."/>
        </authorList>
    </citation>
    <scope>NUCLEOTIDE SEQUENCE [LARGE SCALE GENOMIC DNA]</scope>
    <source>
        <strain evidence="4 5">DSM 24591</strain>
    </source>
</reference>
<name>A0A4V2UY71_9BURK</name>
<protein>
    <submittedName>
        <fullName evidence="4">Heat shock protein Hsp20</fullName>
    </submittedName>
</protein>
<accession>A0A4V2UY71</accession>
<dbReference type="InterPro" id="IPR002068">
    <property type="entry name" value="A-crystallin/Hsp20_dom"/>
</dbReference>
<dbReference type="EMBL" id="SMAJ01000008">
    <property type="protein sequence ID" value="TCT06308.1"/>
    <property type="molecule type" value="Genomic_DNA"/>
</dbReference>
<keyword evidence="4" id="KW-0346">Stress response</keyword>
<evidence type="ECO:0000259" key="3">
    <source>
        <dbReference type="PROSITE" id="PS01031"/>
    </source>
</evidence>
<comment type="caution">
    <text evidence="4">The sequence shown here is derived from an EMBL/GenBank/DDBJ whole genome shotgun (WGS) entry which is preliminary data.</text>
</comment>
<evidence type="ECO:0000313" key="4">
    <source>
        <dbReference type="EMBL" id="TCT06308.1"/>
    </source>
</evidence>
<dbReference type="Pfam" id="PF00011">
    <property type="entry name" value="HSP20"/>
    <property type="match status" value="1"/>
</dbReference>
<dbReference type="CDD" id="cd06464">
    <property type="entry name" value="ACD_sHsps-like"/>
    <property type="match status" value="1"/>
</dbReference>
<gene>
    <name evidence="4" type="ORF">EDC26_10844</name>
</gene>
<dbReference type="SUPFAM" id="SSF49764">
    <property type="entry name" value="HSP20-like chaperones"/>
    <property type="match status" value="1"/>
</dbReference>
<feature type="domain" description="SHSP" evidence="3">
    <location>
        <begin position="46"/>
        <end position="157"/>
    </location>
</feature>
<organism evidence="4 5">
    <name type="scientific">Paralcaligenes ureilyticus</name>
    <dbReference type="NCBI Taxonomy" id="627131"/>
    <lineage>
        <taxon>Bacteria</taxon>
        <taxon>Pseudomonadati</taxon>
        <taxon>Pseudomonadota</taxon>
        <taxon>Betaproteobacteria</taxon>
        <taxon>Burkholderiales</taxon>
        <taxon>Alcaligenaceae</taxon>
        <taxon>Paralcaligenes</taxon>
    </lineage>
</organism>
<keyword evidence="5" id="KW-1185">Reference proteome</keyword>
<dbReference type="PANTHER" id="PTHR11527">
    <property type="entry name" value="HEAT-SHOCK PROTEIN 20 FAMILY MEMBER"/>
    <property type="match status" value="1"/>
</dbReference>
<dbReference type="OrthoDB" id="9808910at2"/>
<comment type="similarity">
    <text evidence="1 2">Belongs to the small heat shock protein (HSP20) family.</text>
</comment>
<evidence type="ECO:0000256" key="1">
    <source>
        <dbReference type="PROSITE-ProRule" id="PRU00285"/>
    </source>
</evidence>
<dbReference type="AlphaFoldDB" id="A0A4V2UY71"/>
<dbReference type="Proteomes" id="UP000295525">
    <property type="component" value="Unassembled WGS sequence"/>
</dbReference>